<dbReference type="InterPro" id="IPR032710">
    <property type="entry name" value="NTF2-like_dom_sf"/>
</dbReference>
<sequence>MRSRYSAYVEADVRYILKTTHPSKRKYYSAASIKKWATSSKWIKLEVITTEKGSSADDKGTVTFKAYYSNEENLSVVHHEHSYFVKEKGIWFFLEGEVKE</sequence>
<organism evidence="2 3">
    <name type="scientific">Sporocytophaga myxococcoides</name>
    <dbReference type="NCBI Taxonomy" id="153721"/>
    <lineage>
        <taxon>Bacteria</taxon>
        <taxon>Pseudomonadati</taxon>
        <taxon>Bacteroidota</taxon>
        <taxon>Cytophagia</taxon>
        <taxon>Cytophagales</taxon>
        <taxon>Cytophagaceae</taxon>
        <taxon>Sporocytophaga</taxon>
    </lineage>
</organism>
<dbReference type="Proteomes" id="UP000030185">
    <property type="component" value="Unassembled WGS sequence"/>
</dbReference>
<keyword evidence="3" id="KW-1185">Reference proteome</keyword>
<feature type="domain" description="YchJ-like middle NTF2-like" evidence="1">
    <location>
        <begin position="1"/>
        <end position="96"/>
    </location>
</feature>
<proteinExistence type="predicted"/>
<protein>
    <recommendedName>
        <fullName evidence="1">YchJ-like middle NTF2-like domain-containing protein</fullName>
    </recommendedName>
</protein>
<gene>
    <name evidence="2" type="ORF">MYP_2775</name>
</gene>
<evidence type="ECO:0000259" key="1">
    <source>
        <dbReference type="Pfam" id="PF17775"/>
    </source>
</evidence>
<evidence type="ECO:0000313" key="3">
    <source>
        <dbReference type="Proteomes" id="UP000030185"/>
    </source>
</evidence>
<dbReference type="InterPro" id="IPR048469">
    <property type="entry name" value="YchJ-like_M"/>
</dbReference>
<dbReference type="Pfam" id="PF17775">
    <property type="entry name" value="YchJ_M-like"/>
    <property type="match status" value="1"/>
</dbReference>
<accession>A0A098LF04</accession>
<evidence type="ECO:0000313" key="2">
    <source>
        <dbReference type="EMBL" id="GAL85546.1"/>
    </source>
</evidence>
<dbReference type="SUPFAM" id="SSF54427">
    <property type="entry name" value="NTF2-like"/>
    <property type="match status" value="1"/>
</dbReference>
<reference evidence="2 3" key="1">
    <citation type="submission" date="2014-09" db="EMBL/GenBank/DDBJ databases">
        <title>Sporocytophaga myxococcoides PG-01 genome sequencing.</title>
        <authorList>
            <person name="Liu L."/>
            <person name="Gao P.J."/>
            <person name="Chen G.J."/>
            <person name="Wang L.S."/>
        </authorList>
    </citation>
    <scope>NUCLEOTIDE SEQUENCE [LARGE SCALE GENOMIC DNA]</scope>
    <source>
        <strain evidence="2 3">PG-01</strain>
    </source>
</reference>
<dbReference type="EMBL" id="BBLT01000005">
    <property type="protein sequence ID" value="GAL85546.1"/>
    <property type="molecule type" value="Genomic_DNA"/>
</dbReference>
<dbReference type="AlphaFoldDB" id="A0A098LF04"/>
<dbReference type="eggNOG" id="COG3012">
    <property type="taxonomic scope" value="Bacteria"/>
</dbReference>
<name>A0A098LF04_9BACT</name>
<dbReference type="Gene3D" id="3.10.450.50">
    <property type="match status" value="1"/>
</dbReference>
<dbReference type="STRING" id="153721.MYP_2775"/>
<comment type="caution">
    <text evidence="2">The sequence shown here is derived from an EMBL/GenBank/DDBJ whole genome shotgun (WGS) entry which is preliminary data.</text>
</comment>